<accession>A0A9W9TUF2</accession>
<proteinExistence type="predicted"/>
<keyword evidence="1" id="KW-0472">Membrane</keyword>
<evidence type="ECO:0000313" key="2">
    <source>
        <dbReference type="EMBL" id="KAJ5241807.1"/>
    </source>
</evidence>
<keyword evidence="3" id="KW-1185">Reference proteome</keyword>
<dbReference type="AlphaFoldDB" id="A0A9W9TUF2"/>
<feature type="transmembrane region" description="Helical" evidence="1">
    <location>
        <begin position="301"/>
        <end position="321"/>
    </location>
</feature>
<keyword evidence="1" id="KW-0812">Transmembrane</keyword>
<reference evidence="2" key="1">
    <citation type="submission" date="2022-11" db="EMBL/GenBank/DDBJ databases">
        <authorList>
            <person name="Petersen C."/>
        </authorList>
    </citation>
    <scope>NUCLEOTIDE SEQUENCE</scope>
    <source>
        <strain evidence="2">IBT 23319</strain>
    </source>
</reference>
<sequence>MTTLTVRGTVFSDETGPFTIPNYRYTFQNNGPLTTTYIPPPRCTDPSRLTLAYRAGFREEEEHLPPRGFYNVDCAMTEYLDCMPTSTTTPMTMAEEQSVPIGVYYSPGIHCPSGWETIAQAARDGDNVPTTSGAMSLNAPESMSFPYHYYTAALMASSLKPSETIAVCCPSGYTADRFGGCWDTVTSYTPTAGCQVYASMHTTWDLSTETYTAWEAERTKLHAVNVRSSLTTITYTETWDSDLATLLTPFASVTAVTMIHHESDIKTDAKVATQTGDIEKAVKSTPNTAARLQSRRTLWDGLEMSLGASVIAIVLGAAIILPL</sequence>
<dbReference type="Proteomes" id="UP001147733">
    <property type="component" value="Unassembled WGS sequence"/>
</dbReference>
<name>A0A9W9TUF2_PENCI</name>
<evidence type="ECO:0000256" key="1">
    <source>
        <dbReference type="SAM" id="Phobius"/>
    </source>
</evidence>
<reference evidence="2" key="2">
    <citation type="journal article" date="2023" name="IMA Fungus">
        <title>Comparative genomic study of the Penicillium genus elucidates a diverse pangenome and 15 lateral gene transfer events.</title>
        <authorList>
            <person name="Petersen C."/>
            <person name="Sorensen T."/>
            <person name="Nielsen M.R."/>
            <person name="Sondergaard T.E."/>
            <person name="Sorensen J.L."/>
            <person name="Fitzpatrick D.A."/>
            <person name="Frisvad J.C."/>
            <person name="Nielsen K.L."/>
        </authorList>
    </citation>
    <scope>NUCLEOTIDE SEQUENCE</scope>
    <source>
        <strain evidence="2">IBT 23319</strain>
    </source>
</reference>
<dbReference type="EMBL" id="JAPQKT010000001">
    <property type="protein sequence ID" value="KAJ5241807.1"/>
    <property type="molecule type" value="Genomic_DNA"/>
</dbReference>
<dbReference type="OrthoDB" id="5429716at2759"/>
<evidence type="ECO:0000313" key="3">
    <source>
        <dbReference type="Proteomes" id="UP001147733"/>
    </source>
</evidence>
<keyword evidence="1" id="KW-1133">Transmembrane helix</keyword>
<dbReference type="GeneID" id="81378221"/>
<gene>
    <name evidence="2" type="ORF">N7469_000134</name>
</gene>
<protein>
    <submittedName>
        <fullName evidence="2">Uncharacterized protein</fullName>
    </submittedName>
</protein>
<dbReference type="RefSeq" id="XP_056504811.1">
    <property type="nucleotide sequence ID" value="XM_056639054.1"/>
</dbReference>
<comment type="caution">
    <text evidence="2">The sequence shown here is derived from an EMBL/GenBank/DDBJ whole genome shotgun (WGS) entry which is preliminary data.</text>
</comment>
<organism evidence="2 3">
    <name type="scientific">Penicillium citrinum</name>
    <dbReference type="NCBI Taxonomy" id="5077"/>
    <lineage>
        <taxon>Eukaryota</taxon>
        <taxon>Fungi</taxon>
        <taxon>Dikarya</taxon>
        <taxon>Ascomycota</taxon>
        <taxon>Pezizomycotina</taxon>
        <taxon>Eurotiomycetes</taxon>
        <taxon>Eurotiomycetidae</taxon>
        <taxon>Eurotiales</taxon>
        <taxon>Aspergillaceae</taxon>
        <taxon>Penicillium</taxon>
    </lineage>
</organism>